<dbReference type="RefSeq" id="WP_149839121.1">
    <property type="nucleotide sequence ID" value="NZ_VUOC01000003.1"/>
</dbReference>
<dbReference type="SUPFAM" id="SSF55120">
    <property type="entry name" value="Pseudouridine synthase"/>
    <property type="match status" value="1"/>
</dbReference>
<dbReference type="Gene3D" id="3.30.2350.10">
    <property type="entry name" value="Pseudouridine synthase"/>
    <property type="match status" value="1"/>
</dbReference>
<evidence type="ECO:0000256" key="1">
    <source>
        <dbReference type="ARBA" id="ARBA00000385"/>
    </source>
</evidence>
<dbReference type="NCBIfam" id="TIGR00431">
    <property type="entry name" value="TruB"/>
    <property type="match status" value="1"/>
</dbReference>
<keyword evidence="3 5" id="KW-0819">tRNA processing</keyword>
<comment type="similarity">
    <text evidence="2 5">Belongs to the pseudouridine synthase TruB family. Type 1 subfamily.</text>
</comment>
<dbReference type="PANTHER" id="PTHR13767">
    <property type="entry name" value="TRNA-PSEUDOURIDINE SYNTHASE"/>
    <property type="match status" value="1"/>
</dbReference>
<dbReference type="HAMAP" id="MF_01080">
    <property type="entry name" value="TruB_bact"/>
    <property type="match status" value="1"/>
</dbReference>
<evidence type="ECO:0000259" key="6">
    <source>
        <dbReference type="Pfam" id="PF01509"/>
    </source>
</evidence>
<sequence>MNQDQEKNNYQEGAVLLFNKPLRWTSFDVVRKVRNATKAKIGHAGTLDPLATGLLICCTGKMTKKINEYQAQEKEYTGSFTLGAITPTFDLESEPEQPKDTSGIDEALLQATVARFLGEQQQLPPIHSAIKQNGKPIYHLARQGVEVKVEPRRVVIKGFELTKIEMPVVFFRVVCSTGTYIRSLANDFGAALGCGGYLSSLCRTRIGEFKLENALEVADFIESLKK</sequence>
<dbReference type="InterPro" id="IPR020103">
    <property type="entry name" value="PsdUridine_synth_cat_dom_sf"/>
</dbReference>
<evidence type="ECO:0000256" key="3">
    <source>
        <dbReference type="ARBA" id="ARBA00022694"/>
    </source>
</evidence>
<dbReference type="Proteomes" id="UP000324611">
    <property type="component" value="Unassembled WGS sequence"/>
</dbReference>
<evidence type="ECO:0000259" key="7">
    <source>
        <dbReference type="Pfam" id="PF16198"/>
    </source>
</evidence>
<name>A0A5B2VRZ9_9BACT</name>
<feature type="domain" description="tRNA pseudouridylate synthase B C-terminal" evidence="7">
    <location>
        <begin position="182"/>
        <end position="221"/>
    </location>
</feature>
<dbReference type="InterPro" id="IPR032819">
    <property type="entry name" value="TruB_C"/>
</dbReference>
<dbReference type="CDD" id="cd02573">
    <property type="entry name" value="PseudoU_synth_EcTruB"/>
    <property type="match status" value="1"/>
</dbReference>
<reference evidence="8 9" key="2">
    <citation type="submission" date="2019-09" db="EMBL/GenBank/DDBJ databases">
        <authorList>
            <person name="Jin C."/>
        </authorList>
    </citation>
    <scope>NUCLEOTIDE SEQUENCE [LARGE SCALE GENOMIC DNA]</scope>
    <source>
        <strain evidence="8 9">BN140078</strain>
    </source>
</reference>
<evidence type="ECO:0000256" key="5">
    <source>
        <dbReference type="HAMAP-Rule" id="MF_01080"/>
    </source>
</evidence>
<evidence type="ECO:0000313" key="9">
    <source>
        <dbReference type="Proteomes" id="UP000324611"/>
    </source>
</evidence>
<gene>
    <name evidence="5 8" type="primary">truB</name>
    <name evidence="8" type="ORF">F0L74_17155</name>
</gene>
<dbReference type="GO" id="GO:0003723">
    <property type="term" value="F:RNA binding"/>
    <property type="evidence" value="ECO:0007669"/>
    <property type="project" value="InterPro"/>
</dbReference>
<reference evidence="8 9" key="1">
    <citation type="submission" date="2019-09" db="EMBL/GenBank/DDBJ databases">
        <title>Chitinophaga ginsengihumi sp. nov., isolated from soil of ginseng rhizosphere.</title>
        <authorList>
            <person name="Lee J."/>
        </authorList>
    </citation>
    <scope>NUCLEOTIDE SEQUENCE [LARGE SCALE GENOMIC DNA]</scope>
    <source>
        <strain evidence="8 9">BN140078</strain>
    </source>
</reference>
<organism evidence="8 9">
    <name type="scientific">Chitinophaga agrisoli</name>
    <dbReference type="NCBI Taxonomy" id="2607653"/>
    <lineage>
        <taxon>Bacteria</taxon>
        <taxon>Pseudomonadati</taxon>
        <taxon>Bacteroidota</taxon>
        <taxon>Chitinophagia</taxon>
        <taxon>Chitinophagales</taxon>
        <taxon>Chitinophagaceae</taxon>
        <taxon>Chitinophaga</taxon>
    </lineage>
</organism>
<comment type="function">
    <text evidence="5">Responsible for synthesis of pseudouridine from uracil-55 in the psi GC loop of transfer RNAs.</text>
</comment>
<dbReference type="GO" id="GO:0031119">
    <property type="term" value="P:tRNA pseudouridine synthesis"/>
    <property type="evidence" value="ECO:0007669"/>
    <property type="project" value="UniProtKB-UniRule"/>
</dbReference>
<dbReference type="GO" id="GO:0160148">
    <property type="term" value="F:tRNA pseudouridine(55) synthase activity"/>
    <property type="evidence" value="ECO:0007669"/>
    <property type="project" value="UniProtKB-EC"/>
</dbReference>
<comment type="caution">
    <text evidence="8">The sequence shown here is derived from an EMBL/GenBank/DDBJ whole genome shotgun (WGS) entry which is preliminary data.</text>
</comment>
<feature type="domain" description="Pseudouridine synthase II N-terminal" evidence="6">
    <location>
        <begin position="37"/>
        <end position="181"/>
    </location>
</feature>
<dbReference type="InterPro" id="IPR002501">
    <property type="entry name" value="PsdUridine_synth_N"/>
</dbReference>
<evidence type="ECO:0000256" key="4">
    <source>
        <dbReference type="ARBA" id="ARBA00023235"/>
    </source>
</evidence>
<dbReference type="Pfam" id="PF16198">
    <property type="entry name" value="TruB_C_2"/>
    <property type="match status" value="1"/>
</dbReference>
<dbReference type="Pfam" id="PF01509">
    <property type="entry name" value="TruB_N"/>
    <property type="match status" value="1"/>
</dbReference>
<keyword evidence="4 5" id="KW-0413">Isomerase</keyword>
<evidence type="ECO:0000313" key="8">
    <source>
        <dbReference type="EMBL" id="KAA2241614.1"/>
    </source>
</evidence>
<feature type="active site" description="Nucleophile" evidence="5">
    <location>
        <position position="48"/>
    </location>
</feature>
<dbReference type="InterPro" id="IPR014780">
    <property type="entry name" value="tRNA_psdUridine_synth_TruB"/>
</dbReference>
<protein>
    <recommendedName>
        <fullName evidence="5">tRNA pseudouridine synthase B</fullName>
        <ecNumber evidence="5">5.4.99.25</ecNumber>
    </recommendedName>
    <alternativeName>
        <fullName evidence="5">tRNA pseudouridine(55) synthase</fullName>
        <shortName evidence="5">Psi55 synthase</shortName>
    </alternativeName>
    <alternativeName>
        <fullName evidence="5">tRNA pseudouridylate synthase</fullName>
    </alternativeName>
    <alternativeName>
        <fullName evidence="5">tRNA-uridine isomerase</fullName>
    </alternativeName>
</protein>
<evidence type="ECO:0000256" key="2">
    <source>
        <dbReference type="ARBA" id="ARBA00005642"/>
    </source>
</evidence>
<dbReference type="GO" id="GO:1990481">
    <property type="term" value="P:mRNA pseudouridine synthesis"/>
    <property type="evidence" value="ECO:0007669"/>
    <property type="project" value="TreeGrafter"/>
</dbReference>
<dbReference type="EC" id="5.4.99.25" evidence="5"/>
<comment type="catalytic activity">
    <reaction evidence="1 5">
        <text>uridine(55) in tRNA = pseudouridine(55) in tRNA</text>
        <dbReference type="Rhea" id="RHEA:42532"/>
        <dbReference type="Rhea" id="RHEA-COMP:10101"/>
        <dbReference type="Rhea" id="RHEA-COMP:10102"/>
        <dbReference type="ChEBI" id="CHEBI:65314"/>
        <dbReference type="ChEBI" id="CHEBI:65315"/>
        <dbReference type="EC" id="5.4.99.25"/>
    </reaction>
</comment>
<keyword evidence="9" id="KW-1185">Reference proteome</keyword>
<dbReference type="AlphaFoldDB" id="A0A5B2VRZ9"/>
<proteinExistence type="inferred from homology"/>
<dbReference type="PANTHER" id="PTHR13767:SF2">
    <property type="entry name" value="PSEUDOURIDYLATE SYNTHASE TRUB1"/>
    <property type="match status" value="1"/>
</dbReference>
<dbReference type="EMBL" id="VUOC01000003">
    <property type="protein sequence ID" value="KAA2241614.1"/>
    <property type="molecule type" value="Genomic_DNA"/>
</dbReference>
<accession>A0A5B2VRZ9</accession>